<evidence type="ECO:0008006" key="3">
    <source>
        <dbReference type="Google" id="ProtNLM"/>
    </source>
</evidence>
<sequence>MLDIDVGRLPHEARELVPNASFEGETSMLERIENRAYQQRVPGSVHFLSKGRHAHRIKRTLALVATRDIYDEEIFMNYRFNPNSRGLPEWYHDCDPEASSRRWNCAGIFS</sequence>
<dbReference type="KEGG" id="ccp:CHC_T00005550001"/>
<dbReference type="OrthoDB" id="442460at2759"/>
<dbReference type="Proteomes" id="UP000012073">
    <property type="component" value="Unassembled WGS sequence"/>
</dbReference>
<dbReference type="RefSeq" id="XP_005716711.1">
    <property type="nucleotide sequence ID" value="XM_005716654.1"/>
</dbReference>
<dbReference type="GeneID" id="17324417"/>
<accession>R7QEF4</accession>
<proteinExistence type="predicted"/>
<evidence type="ECO:0000313" key="2">
    <source>
        <dbReference type="Proteomes" id="UP000012073"/>
    </source>
</evidence>
<reference evidence="2" key="1">
    <citation type="journal article" date="2013" name="Proc. Natl. Acad. Sci. U.S.A.">
        <title>Genome structure and metabolic features in the red seaweed Chondrus crispus shed light on evolution of the Archaeplastida.</title>
        <authorList>
            <person name="Collen J."/>
            <person name="Porcel B."/>
            <person name="Carre W."/>
            <person name="Ball S.G."/>
            <person name="Chaparro C."/>
            <person name="Tonon T."/>
            <person name="Barbeyron T."/>
            <person name="Michel G."/>
            <person name="Noel B."/>
            <person name="Valentin K."/>
            <person name="Elias M."/>
            <person name="Artiguenave F."/>
            <person name="Arun A."/>
            <person name="Aury J.M."/>
            <person name="Barbosa-Neto J.F."/>
            <person name="Bothwell J.H."/>
            <person name="Bouget F.Y."/>
            <person name="Brillet L."/>
            <person name="Cabello-Hurtado F."/>
            <person name="Capella-Gutierrez S."/>
            <person name="Charrier B."/>
            <person name="Cladiere L."/>
            <person name="Cock J.M."/>
            <person name="Coelho S.M."/>
            <person name="Colleoni C."/>
            <person name="Czjzek M."/>
            <person name="Da Silva C."/>
            <person name="Delage L."/>
            <person name="Denoeud F."/>
            <person name="Deschamps P."/>
            <person name="Dittami S.M."/>
            <person name="Gabaldon T."/>
            <person name="Gachon C.M."/>
            <person name="Groisillier A."/>
            <person name="Herve C."/>
            <person name="Jabbari K."/>
            <person name="Katinka M."/>
            <person name="Kloareg B."/>
            <person name="Kowalczyk N."/>
            <person name="Labadie K."/>
            <person name="Leblanc C."/>
            <person name="Lopez P.J."/>
            <person name="McLachlan D.H."/>
            <person name="Meslet-Cladiere L."/>
            <person name="Moustafa A."/>
            <person name="Nehr Z."/>
            <person name="Nyvall Collen P."/>
            <person name="Panaud O."/>
            <person name="Partensky F."/>
            <person name="Poulain J."/>
            <person name="Rensing S.A."/>
            <person name="Rousvoal S."/>
            <person name="Samson G."/>
            <person name="Symeonidi A."/>
            <person name="Weissenbach J."/>
            <person name="Zambounis A."/>
            <person name="Wincker P."/>
            <person name="Boyen C."/>
        </authorList>
    </citation>
    <scope>NUCLEOTIDE SEQUENCE [LARGE SCALE GENOMIC DNA]</scope>
    <source>
        <strain evidence="2">cv. Stackhouse</strain>
    </source>
</reference>
<dbReference type="Gramene" id="CDF36892">
    <property type="protein sequence ID" value="CDF36892"/>
    <property type="gene ID" value="CHC_T00005550001"/>
</dbReference>
<dbReference type="PANTHER" id="PTHR33524:SF1">
    <property type="entry name" value="SET DOMAIN-CONTAINING PROTEIN"/>
    <property type="match status" value="1"/>
</dbReference>
<dbReference type="PANTHER" id="PTHR33524">
    <property type="entry name" value="C5ORF35"/>
    <property type="match status" value="1"/>
</dbReference>
<gene>
    <name evidence="1" type="ORF">CHC_T00005550001</name>
</gene>
<protein>
    <recommendedName>
        <fullName evidence="3">SET domain-containing protein</fullName>
    </recommendedName>
</protein>
<dbReference type="EMBL" id="HG001807">
    <property type="protein sequence ID" value="CDF36892.1"/>
    <property type="molecule type" value="Genomic_DNA"/>
</dbReference>
<dbReference type="InterPro" id="IPR040415">
    <property type="entry name" value="SETD9"/>
</dbReference>
<dbReference type="AlphaFoldDB" id="R7QEF4"/>
<organism evidence="1 2">
    <name type="scientific">Chondrus crispus</name>
    <name type="common">Carrageen Irish moss</name>
    <name type="synonym">Polymorpha crispa</name>
    <dbReference type="NCBI Taxonomy" id="2769"/>
    <lineage>
        <taxon>Eukaryota</taxon>
        <taxon>Rhodophyta</taxon>
        <taxon>Florideophyceae</taxon>
        <taxon>Rhodymeniophycidae</taxon>
        <taxon>Gigartinales</taxon>
        <taxon>Gigartinaceae</taxon>
        <taxon>Chondrus</taxon>
    </lineage>
</organism>
<evidence type="ECO:0000313" key="1">
    <source>
        <dbReference type="EMBL" id="CDF36892.1"/>
    </source>
</evidence>
<name>R7QEF4_CHOCR</name>
<keyword evidence="2" id="KW-1185">Reference proteome</keyword>